<dbReference type="InterPro" id="IPR052113">
    <property type="entry name" value="FYVE-type_Zinc_Finger"/>
</dbReference>
<dbReference type="InterPro" id="IPR032031">
    <property type="entry name" value="ZFYVE21_C"/>
</dbReference>
<protein>
    <recommendedName>
        <fullName evidence="5">FYVE-type domain-containing protein</fullName>
    </recommendedName>
</protein>
<gene>
    <name evidence="6" type="ORF">ANN_04696</name>
</gene>
<dbReference type="Gene3D" id="3.30.40.10">
    <property type="entry name" value="Zinc/RING finger domain, C3HC4 (zinc finger)"/>
    <property type="match status" value="1"/>
</dbReference>
<evidence type="ECO:0000256" key="2">
    <source>
        <dbReference type="ARBA" id="ARBA00022771"/>
    </source>
</evidence>
<name>A0ABQ8TAC4_PERAM</name>
<dbReference type="EMBL" id="JAJSOF020000013">
    <property type="protein sequence ID" value="KAJ4443046.1"/>
    <property type="molecule type" value="Genomic_DNA"/>
</dbReference>
<dbReference type="SMART" id="SM00064">
    <property type="entry name" value="FYVE"/>
    <property type="match status" value="1"/>
</dbReference>
<dbReference type="InterPro" id="IPR011011">
    <property type="entry name" value="Znf_FYVE_PHD"/>
</dbReference>
<organism evidence="6 7">
    <name type="scientific">Periplaneta americana</name>
    <name type="common">American cockroach</name>
    <name type="synonym">Blatta americana</name>
    <dbReference type="NCBI Taxonomy" id="6978"/>
    <lineage>
        <taxon>Eukaryota</taxon>
        <taxon>Metazoa</taxon>
        <taxon>Ecdysozoa</taxon>
        <taxon>Arthropoda</taxon>
        <taxon>Hexapoda</taxon>
        <taxon>Insecta</taxon>
        <taxon>Pterygota</taxon>
        <taxon>Neoptera</taxon>
        <taxon>Polyneoptera</taxon>
        <taxon>Dictyoptera</taxon>
        <taxon>Blattodea</taxon>
        <taxon>Blattoidea</taxon>
        <taxon>Blattidae</taxon>
        <taxon>Blattinae</taxon>
        <taxon>Periplaneta</taxon>
    </lineage>
</organism>
<dbReference type="InterPro" id="IPR013083">
    <property type="entry name" value="Znf_RING/FYVE/PHD"/>
</dbReference>
<accession>A0ABQ8TAC4</accession>
<evidence type="ECO:0000256" key="4">
    <source>
        <dbReference type="PROSITE-ProRule" id="PRU00091"/>
    </source>
</evidence>
<evidence type="ECO:0000313" key="6">
    <source>
        <dbReference type="EMBL" id="KAJ4443046.1"/>
    </source>
</evidence>
<keyword evidence="2 4" id="KW-0863">Zinc-finger</keyword>
<dbReference type="PROSITE" id="PS50178">
    <property type="entry name" value="ZF_FYVE"/>
    <property type="match status" value="1"/>
</dbReference>
<keyword evidence="1" id="KW-0479">Metal-binding</keyword>
<dbReference type="Pfam" id="PF01363">
    <property type="entry name" value="FYVE"/>
    <property type="match status" value="1"/>
</dbReference>
<dbReference type="PANTHER" id="PTHR39490">
    <property type="entry name" value="ARRESTIN DOMAIN-CONTAINING PROTEIN D"/>
    <property type="match status" value="1"/>
</dbReference>
<dbReference type="InterPro" id="IPR038632">
    <property type="entry name" value="ZFYVE21_C_sf"/>
</dbReference>
<dbReference type="Gene3D" id="2.30.29.160">
    <property type="entry name" value="Zinc finger FYVE domain-containing protein 21, C-terminal"/>
    <property type="match status" value="1"/>
</dbReference>
<evidence type="ECO:0000259" key="5">
    <source>
        <dbReference type="PROSITE" id="PS50178"/>
    </source>
</evidence>
<dbReference type="Pfam" id="PF16696">
    <property type="entry name" value="ZFYVE21_C"/>
    <property type="match status" value="1"/>
</dbReference>
<comment type="caution">
    <text evidence="6">The sequence shown here is derived from an EMBL/GenBank/DDBJ whole genome shotgun (WGS) entry which is preliminary data.</text>
</comment>
<evidence type="ECO:0000313" key="7">
    <source>
        <dbReference type="Proteomes" id="UP001148838"/>
    </source>
</evidence>
<dbReference type="InterPro" id="IPR017455">
    <property type="entry name" value="Znf_FYVE-rel"/>
</dbReference>
<keyword evidence="7" id="KW-1185">Reference proteome</keyword>
<dbReference type="PANTHER" id="PTHR39490:SF8">
    <property type="entry name" value="ZINC FINGER FYVE DOMAIN-CONTAINING PROTEIN 21"/>
    <property type="match status" value="1"/>
</dbReference>
<reference evidence="6 7" key="1">
    <citation type="journal article" date="2022" name="Allergy">
        <title>Genome assembly and annotation of Periplaneta americana reveal a comprehensive cockroach allergen profile.</title>
        <authorList>
            <person name="Wang L."/>
            <person name="Xiong Q."/>
            <person name="Saelim N."/>
            <person name="Wang L."/>
            <person name="Nong W."/>
            <person name="Wan A.T."/>
            <person name="Shi M."/>
            <person name="Liu X."/>
            <person name="Cao Q."/>
            <person name="Hui J.H.L."/>
            <person name="Sookrung N."/>
            <person name="Leung T.F."/>
            <person name="Tungtrongchitr A."/>
            <person name="Tsui S.K.W."/>
        </authorList>
    </citation>
    <scope>NUCLEOTIDE SEQUENCE [LARGE SCALE GENOMIC DNA]</scope>
    <source>
        <strain evidence="6">PWHHKU_190912</strain>
    </source>
</reference>
<keyword evidence="3" id="KW-0862">Zinc</keyword>
<evidence type="ECO:0000256" key="3">
    <source>
        <dbReference type="ARBA" id="ARBA00022833"/>
    </source>
</evidence>
<dbReference type="InterPro" id="IPR000306">
    <property type="entry name" value="Znf_FYVE"/>
</dbReference>
<feature type="domain" description="FYVE-type" evidence="5">
    <location>
        <begin position="32"/>
        <end position="77"/>
    </location>
</feature>
<dbReference type="Proteomes" id="UP001148838">
    <property type="component" value="Unassembled WGS sequence"/>
</dbReference>
<proteinExistence type="predicted"/>
<evidence type="ECO:0000256" key="1">
    <source>
        <dbReference type="ARBA" id="ARBA00022723"/>
    </source>
</evidence>
<sequence>MEAACPKKLIKSKSGLRIVVTNDKYRSPFILCEPQWIPDSEHHCRRCGRIYCGSCCDTKVGLPRMCFVDPVRVCNNCALVTNKESDFFDRQLKTLTNGRSLVTTSIDYVVEERSLEREDWSAVLKEGFFFPPTGATFLLDQRLSSCSDSVNYLVCKLSQDHRYLVFEGRLADSVSPVELYQVKTLGVARDPDSADNEEEMRGTSSIEIVYTEGKQQSEQRVKLCSGPEPHRKLANAWIDAIQQVCKTTSCESFPYIL</sequence>
<dbReference type="SUPFAM" id="SSF57903">
    <property type="entry name" value="FYVE/PHD zinc finger"/>
    <property type="match status" value="1"/>
</dbReference>